<feature type="transmembrane region" description="Helical" evidence="1">
    <location>
        <begin position="978"/>
        <end position="997"/>
    </location>
</feature>
<dbReference type="PANTHER" id="PTHR32063">
    <property type="match status" value="1"/>
</dbReference>
<reference evidence="2 3" key="1">
    <citation type="submission" date="2018-03" db="EMBL/GenBank/DDBJ databases">
        <title>Rhodobacter veldkampii.</title>
        <authorList>
            <person name="Meyer T.E."/>
            <person name="Miller S."/>
            <person name="Lodha T."/>
            <person name="Gandham S."/>
            <person name="Chintalapati S."/>
            <person name="Chintalapati V.R."/>
        </authorList>
    </citation>
    <scope>NUCLEOTIDE SEQUENCE [LARGE SCALE GENOMIC DNA]</scope>
    <source>
        <strain evidence="2 3">DSM 11550</strain>
    </source>
</reference>
<feature type="transmembrane region" description="Helical" evidence="1">
    <location>
        <begin position="1009"/>
        <end position="1034"/>
    </location>
</feature>
<dbReference type="InterPro" id="IPR001036">
    <property type="entry name" value="Acrflvin-R"/>
</dbReference>
<dbReference type="Gene3D" id="3.30.2090.10">
    <property type="entry name" value="Multidrug efflux transporter AcrB TolC docking domain, DN and DC subdomains"/>
    <property type="match status" value="2"/>
</dbReference>
<dbReference type="SUPFAM" id="SSF82866">
    <property type="entry name" value="Multidrug efflux transporter AcrB transmembrane domain"/>
    <property type="match status" value="2"/>
</dbReference>
<feature type="transmembrane region" description="Helical" evidence="1">
    <location>
        <begin position="390"/>
        <end position="410"/>
    </location>
</feature>
<feature type="transmembrane region" description="Helical" evidence="1">
    <location>
        <begin position="933"/>
        <end position="957"/>
    </location>
</feature>
<feature type="transmembrane region" description="Helical" evidence="1">
    <location>
        <begin position="1054"/>
        <end position="1073"/>
    </location>
</feature>
<sequence length="1117" mass="119389">MARIDMTALPPARGLIATFTRHRTLANIVLVVMIVAGLAALPRMRAQFFPDSVVQEVSVSVIWEGAGAEDVDRAIVQVLEPSLLVVEGVESTTSRASEGKALIELEFEPGWDMGRAVDDVEAALNLADDLPADAEPPEVTRGVWRDTVTDVVITGPLPLDQLGRMADELLVRLYAVGVTRTAVRGIAAPEVVVEVPSLQLIRHDLSMAEIAAVIAAEAATAPAGDVAAGQARVRTGQEKRSPEQLAGLVLRANDDGSKVTLGDVATIRSEGADRARAYFVGTDPAVTINVARSDQGDAIKIQRQVEAVIAEMKLSLPEAVTIELIRTRSEAISARIDLLVKNAAMGLVLVVGLLFLFLNARTAFWVAAGIPVSMLAAIAAMHMAGLTLNMISIFALIITLGIVVDDAIVVGEHADFRARHLGEPPMLAAENGARRMLAPVFASTITTIIAFGGLAVIGGQMGNTIKDIPFTVIAVLAASLVECFLILPNHMGHALMRAAREEWFDWPSRQVNRGFDWLRHRVMRPVTQLVIRARYVVLAAAVALLASQVGLVISGKVQWRFFNAPEQGSVVGNFAMLPGAERADTLAMMRGLQEAVTRVGAAYEAEHGVNPVEYAIAEIGGNSGRPLAGADTKDADLLGAVSIELIDPDLRPFSSAEFIARLQDEAPRHPALEELSFRSFRMGPSSDGLSVQLSGAESRTLKEAAEALKAALAAYPEISAVEDNLAYDKEELILDLTPQGAALGFTMEGLARELRHRLNGIEAATYPDGTRSAAIRVELPEGELAADFTERLRLRTPSGAWVPLADIVQVDVKTGFSTIRRENGLRLVAVTGDLSEDNAERATQITDELTGTILPRLSEDFGVAWQLSGMAEQERDFMADAMVGLALCLIGIFIVLAWIFSSWTRPIVVMAVIPFGLIGAIWGHWFWGLPLSMFAVVGLIGMVGIIINDAIVLVSTVDEYAQTRGLVPAIVDAVSDRLRPVFLTTATTVLGLAPMLYERSSAALFLKPTVITLVYGLGFGMVLVLIVVPAILAVQQDFGRQTRALRRAVRVPGLRMALGSVAMVLALGFAATLGRAMLTGGGMGAAFAVFAVFALVAAVAARLIVPRLRRPAIRGSR</sequence>
<evidence type="ECO:0000313" key="3">
    <source>
        <dbReference type="Proteomes" id="UP000241899"/>
    </source>
</evidence>
<dbReference type="RefSeq" id="WP_107324687.1">
    <property type="nucleotide sequence ID" value="NZ_NHSP01000087.1"/>
</dbReference>
<dbReference type="Gene3D" id="3.30.70.1430">
    <property type="entry name" value="Multidrug efflux transporter AcrB pore domain"/>
    <property type="match status" value="2"/>
</dbReference>
<dbReference type="Gene3D" id="3.30.70.1320">
    <property type="entry name" value="Multidrug efflux transporter AcrB pore domain like"/>
    <property type="match status" value="1"/>
</dbReference>
<evidence type="ECO:0000313" key="2">
    <source>
        <dbReference type="EMBL" id="PTE17818.1"/>
    </source>
</evidence>
<feature type="transmembrane region" description="Helical" evidence="1">
    <location>
        <begin position="436"/>
        <end position="456"/>
    </location>
</feature>
<evidence type="ECO:0000256" key="1">
    <source>
        <dbReference type="SAM" id="Phobius"/>
    </source>
</evidence>
<feature type="transmembrane region" description="Helical" evidence="1">
    <location>
        <begin position="468"/>
        <end position="487"/>
    </location>
</feature>
<dbReference type="PANTHER" id="PTHR32063:SF33">
    <property type="entry name" value="RND SUPERFAMILY EFFLUX PUMP PERMEASE COMPONENT"/>
    <property type="match status" value="1"/>
</dbReference>
<feature type="transmembrane region" description="Helical" evidence="1">
    <location>
        <begin position="1085"/>
        <end position="1105"/>
    </location>
</feature>
<dbReference type="Gene3D" id="1.20.1640.10">
    <property type="entry name" value="Multidrug efflux transporter AcrB transmembrane domain"/>
    <property type="match status" value="2"/>
</dbReference>
<dbReference type="InterPro" id="IPR027463">
    <property type="entry name" value="AcrB_DN_DC_subdom"/>
</dbReference>
<dbReference type="EMBL" id="PZKF01000013">
    <property type="protein sequence ID" value="PTE17818.1"/>
    <property type="molecule type" value="Genomic_DNA"/>
</dbReference>
<feature type="transmembrane region" description="Helical" evidence="1">
    <location>
        <begin position="364"/>
        <end position="384"/>
    </location>
</feature>
<keyword evidence="1" id="KW-0472">Membrane</keyword>
<comment type="caution">
    <text evidence="2">The sequence shown here is derived from an EMBL/GenBank/DDBJ whole genome shotgun (WGS) entry which is preliminary data.</text>
</comment>
<feature type="transmembrane region" description="Helical" evidence="1">
    <location>
        <begin position="24"/>
        <end position="41"/>
    </location>
</feature>
<feature type="transmembrane region" description="Helical" evidence="1">
    <location>
        <begin position="877"/>
        <end position="900"/>
    </location>
</feature>
<keyword evidence="3" id="KW-1185">Reference proteome</keyword>
<dbReference type="OrthoDB" id="174266at2"/>
<feature type="transmembrane region" description="Helical" evidence="1">
    <location>
        <begin position="907"/>
        <end position="927"/>
    </location>
</feature>
<dbReference type="Gene3D" id="3.30.70.1440">
    <property type="entry name" value="Multidrug efflux transporter AcrB pore domain"/>
    <property type="match status" value="1"/>
</dbReference>
<dbReference type="AlphaFoldDB" id="A0A2T4JIW8"/>
<dbReference type="SUPFAM" id="SSF82714">
    <property type="entry name" value="Multidrug efflux transporter AcrB TolC docking domain, DN and DC subdomains"/>
    <property type="match status" value="2"/>
</dbReference>
<keyword evidence="1" id="KW-0812">Transmembrane</keyword>
<dbReference type="PRINTS" id="PR00702">
    <property type="entry name" value="ACRIFLAVINRP"/>
</dbReference>
<dbReference type="SUPFAM" id="SSF82693">
    <property type="entry name" value="Multidrug efflux transporter AcrB pore domain, PN1, PN2, PC1 and PC2 subdomains"/>
    <property type="match status" value="1"/>
</dbReference>
<name>A0A2T4JIW8_9RHOB</name>
<accession>A0A2T4JIW8</accession>
<keyword evidence="1" id="KW-1133">Transmembrane helix</keyword>
<dbReference type="GO" id="GO:0042910">
    <property type="term" value="F:xenobiotic transmembrane transporter activity"/>
    <property type="evidence" value="ECO:0007669"/>
    <property type="project" value="TreeGrafter"/>
</dbReference>
<feature type="transmembrane region" description="Helical" evidence="1">
    <location>
        <begin position="533"/>
        <end position="553"/>
    </location>
</feature>
<feature type="transmembrane region" description="Helical" evidence="1">
    <location>
        <begin position="338"/>
        <end position="357"/>
    </location>
</feature>
<dbReference type="GO" id="GO:0005886">
    <property type="term" value="C:plasma membrane"/>
    <property type="evidence" value="ECO:0007669"/>
    <property type="project" value="TreeGrafter"/>
</dbReference>
<proteinExistence type="predicted"/>
<protein>
    <submittedName>
        <fullName evidence="2">Acriflavine resistance protein B</fullName>
    </submittedName>
</protein>
<dbReference type="Proteomes" id="UP000241899">
    <property type="component" value="Unassembled WGS sequence"/>
</dbReference>
<gene>
    <name evidence="2" type="ORF">C5F46_07215</name>
</gene>
<organism evidence="2 3">
    <name type="scientific">Phaeovulum veldkampii DSM 11550</name>
    <dbReference type="NCBI Taxonomy" id="1185920"/>
    <lineage>
        <taxon>Bacteria</taxon>
        <taxon>Pseudomonadati</taxon>
        <taxon>Pseudomonadota</taxon>
        <taxon>Alphaproteobacteria</taxon>
        <taxon>Rhodobacterales</taxon>
        <taxon>Paracoccaceae</taxon>
        <taxon>Phaeovulum</taxon>
    </lineage>
</organism>
<dbReference type="Pfam" id="PF00873">
    <property type="entry name" value="ACR_tran"/>
    <property type="match status" value="1"/>
</dbReference>